<protein>
    <submittedName>
        <fullName evidence="2">Uncharacterized protein</fullName>
    </submittedName>
</protein>
<gene>
    <name evidence="2" type="ORF">AVEN_270461_1</name>
</gene>
<reference evidence="2 3" key="1">
    <citation type="journal article" date="2019" name="Sci. Rep.">
        <title>Orb-weaving spider Araneus ventricosus genome elucidates the spidroin gene catalogue.</title>
        <authorList>
            <person name="Kono N."/>
            <person name="Nakamura H."/>
            <person name="Ohtoshi R."/>
            <person name="Moran D.A.P."/>
            <person name="Shinohara A."/>
            <person name="Yoshida Y."/>
            <person name="Fujiwara M."/>
            <person name="Mori M."/>
            <person name="Tomita M."/>
            <person name="Arakawa K."/>
        </authorList>
    </citation>
    <scope>NUCLEOTIDE SEQUENCE [LARGE SCALE GENOMIC DNA]</scope>
</reference>
<evidence type="ECO:0000313" key="2">
    <source>
        <dbReference type="EMBL" id="GBL87168.1"/>
    </source>
</evidence>
<feature type="region of interest" description="Disordered" evidence="1">
    <location>
        <begin position="78"/>
        <end position="107"/>
    </location>
</feature>
<organism evidence="2 3">
    <name type="scientific">Araneus ventricosus</name>
    <name type="common">Orbweaver spider</name>
    <name type="synonym">Epeira ventricosa</name>
    <dbReference type="NCBI Taxonomy" id="182803"/>
    <lineage>
        <taxon>Eukaryota</taxon>
        <taxon>Metazoa</taxon>
        <taxon>Ecdysozoa</taxon>
        <taxon>Arthropoda</taxon>
        <taxon>Chelicerata</taxon>
        <taxon>Arachnida</taxon>
        <taxon>Araneae</taxon>
        <taxon>Araneomorphae</taxon>
        <taxon>Entelegynae</taxon>
        <taxon>Araneoidea</taxon>
        <taxon>Araneidae</taxon>
        <taxon>Araneus</taxon>
    </lineage>
</organism>
<dbReference type="EMBL" id="BGPR01000052">
    <property type="protein sequence ID" value="GBL87168.1"/>
    <property type="molecule type" value="Genomic_DNA"/>
</dbReference>
<sequence length="119" mass="13261">MNWEKEKDKEDEREDEVNRLRPRWPSDRVSAWDRRAFKFGGIGIPPKIRRVRGLPHAKPYVVAKCPPAGVAWKFGEGVPDQVASSSSDHGSKLGSPSQNSPSVAPKRKVNITKLIGVSF</sequence>
<evidence type="ECO:0000256" key="1">
    <source>
        <dbReference type="SAM" id="MobiDB-lite"/>
    </source>
</evidence>
<dbReference type="AlphaFoldDB" id="A0A4Y2B584"/>
<keyword evidence="3" id="KW-1185">Reference proteome</keyword>
<name>A0A4Y2B584_ARAVE</name>
<comment type="caution">
    <text evidence="2">The sequence shown here is derived from an EMBL/GenBank/DDBJ whole genome shotgun (WGS) entry which is preliminary data.</text>
</comment>
<dbReference type="Proteomes" id="UP000499080">
    <property type="component" value="Unassembled WGS sequence"/>
</dbReference>
<feature type="compositionally biased region" description="Low complexity" evidence="1">
    <location>
        <begin position="84"/>
        <end position="97"/>
    </location>
</feature>
<proteinExistence type="predicted"/>
<accession>A0A4Y2B584</accession>
<evidence type="ECO:0000313" key="3">
    <source>
        <dbReference type="Proteomes" id="UP000499080"/>
    </source>
</evidence>